<protein>
    <submittedName>
        <fullName evidence="1">Uncharacterized protein</fullName>
    </submittedName>
</protein>
<accession>A0AAV4SV24</accession>
<evidence type="ECO:0000313" key="2">
    <source>
        <dbReference type="Proteomes" id="UP001054837"/>
    </source>
</evidence>
<proteinExistence type="predicted"/>
<evidence type="ECO:0000313" key="1">
    <source>
        <dbReference type="EMBL" id="GIY36417.1"/>
    </source>
</evidence>
<keyword evidence="2" id="KW-1185">Reference proteome</keyword>
<organism evidence="1 2">
    <name type="scientific">Caerostris darwini</name>
    <dbReference type="NCBI Taxonomy" id="1538125"/>
    <lineage>
        <taxon>Eukaryota</taxon>
        <taxon>Metazoa</taxon>
        <taxon>Ecdysozoa</taxon>
        <taxon>Arthropoda</taxon>
        <taxon>Chelicerata</taxon>
        <taxon>Arachnida</taxon>
        <taxon>Araneae</taxon>
        <taxon>Araneomorphae</taxon>
        <taxon>Entelegynae</taxon>
        <taxon>Araneoidea</taxon>
        <taxon>Araneidae</taxon>
        <taxon>Caerostris</taxon>
    </lineage>
</organism>
<gene>
    <name evidence="1" type="ORF">CDAR_451921</name>
</gene>
<sequence length="118" mass="14078">MGLGFHHLLGRDRSPRTRSLQRRRTGWGDIWGFWRKTGNRCPEWGKRQKRNGRYKTHPDTMSDVLWRMYVQRSIPAVMFFFGNAESATPKVTIVENKCFDDEIKPKKLTFRGKYTNRK</sequence>
<reference evidence="1 2" key="1">
    <citation type="submission" date="2021-06" db="EMBL/GenBank/DDBJ databases">
        <title>Caerostris darwini draft genome.</title>
        <authorList>
            <person name="Kono N."/>
            <person name="Arakawa K."/>
        </authorList>
    </citation>
    <scope>NUCLEOTIDE SEQUENCE [LARGE SCALE GENOMIC DNA]</scope>
</reference>
<dbReference type="EMBL" id="BPLQ01008292">
    <property type="protein sequence ID" value="GIY36417.1"/>
    <property type="molecule type" value="Genomic_DNA"/>
</dbReference>
<dbReference type="AlphaFoldDB" id="A0AAV4SV24"/>
<dbReference type="Proteomes" id="UP001054837">
    <property type="component" value="Unassembled WGS sequence"/>
</dbReference>
<name>A0AAV4SV24_9ARAC</name>
<comment type="caution">
    <text evidence="1">The sequence shown here is derived from an EMBL/GenBank/DDBJ whole genome shotgun (WGS) entry which is preliminary data.</text>
</comment>